<dbReference type="InterPro" id="IPR052164">
    <property type="entry name" value="Anthracycline_SecMetBiosynth"/>
</dbReference>
<organism evidence="2 3">
    <name type="scientific">Pseudarthrobacter enclensis</name>
    <dbReference type="NCBI Taxonomy" id="993070"/>
    <lineage>
        <taxon>Bacteria</taxon>
        <taxon>Bacillati</taxon>
        <taxon>Actinomycetota</taxon>
        <taxon>Actinomycetes</taxon>
        <taxon>Micrococcales</taxon>
        <taxon>Micrococcaceae</taxon>
        <taxon>Pseudarthrobacter</taxon>
    </lineage>
</organism>
<dbReference type="GO" id="GO:0016829">
    <property type="term" value="F:lyase activity"/>
    <property type="evidence" value="ECO:0007669"/>
    <property type="project" value="UniProtKB-KW"/>
</dbReference>
<accession>A0ABT9RRH1</accession>
<evidence type="ECO:0000313" key="3">
    <source>
        <dbReference type="Proteomes" id="UP001226577"/>
    </source>
</evidence>
<proteinExistence type="predicted"/>
<gene>
    <name evidence="2" type="ORF">J2X98_000489</name>
</gene>
<dbReference type="Pfam" id="PF00903">
    <property type="entry name" value="Glyoxalase"/>
    <property type="match status" value="2"/>
</dbReference>
<dbReference type="PANTHER" id="PTHR33993:SF14">
    <property type="entry name" value="GB|AAF24581.1"/>
    <property type="match status" value="1"/>
</dbReference>
<reference evidence="2 3" key="1">
    <citation type="submission" date="2023-07" db="EMBL/GenBank/DDBJ databases">
        <title>Sorghum-associated microbial communities from plants grown in Nebraska, USA.</title>
        <authorList>
            <person name="Schachtman D."/>
        </authorList>
    </citation>
    <scope>NUCLEOTIDE SEQUENCE [LARGE SCALE GENOMIC DNA]</scope>
    <source>
        <strain evidence="2 3">CC222</strain>
    </source>
</reference>
<dbReference type="RefSeq" id="WP_307303930.1">
    <property type="nucleotide sequence ID" value="NZ_JAUSRE010000002.1"/>
</dbReference>
<dbReference type="PROSITE" id="PS51819">
    <property type="entry name" value="VOC"/>
    <property type="match status" value="2"/>
</dbReference>
<name>A0ABT9RRH1_9MICC</name>
<evidence type="ECO:0000313" key="2">
    <source>
        <dbReference type="EMBL" id="MDP9886919.1"/>
    </source>
</evidence>
<evidence type="ECO:0000259" key="1">
    <source>
        <dbReference type="PROSITE" id="PS51819"/>
    </source>
</evidence>
<feature type="domain" description="VOC" evidence="1">
    <location>
        <begin position="143"/>
        <end position="256"/>
    </location>
</feature>
<feature type="domain" description="VOC" evidence="1">
    <location>
        <begin position="11"/>
        <end position="129"/>
    </location>
</feature>
<comment type="caution">
    <text evidence="2">The sequence shown here is derived from an EMBL/GenBank/DDBJ whole genome shotgun (WGS) entry which is preliminary data.</text>
</comment>
<dbReference type="SUPFAM" id="SSF54593">
    <property type="entry name" value="Glyoxalase/Bleomycin resistance protein/Dihydroxybiphenyl dioxygenase"/>
    <property type="match status" value="2"/>
</dbReference>
<dbReference type="InterPro" id="IPR029068">
    <property type="entry name" value="Glyas_Bleomycin-R_OHBP_Dase"/>
</dbReference>
<dbReference type="Proteomes" id="UP001226577">
    <property type="component" value="Unassembled WGS sequence"/>
</dbReference>
<dbReference type="InterPro" id="IPR037523">
    <property type="entry name" value="VOC_core"/>
</dbReference>
<keyword evidence="3" id="KW-1185">Reference proteome</keyword>
<dbReference type="Gene3D" id="3.10.180.10">
    <property type="entry name" value="2,3-Dihydroxybiphenyl 1,2-Dioxygenase, domain 1"/>
    <property type="match status" value="2"/>
</dbReference>
<keyword evidence="2" id="KW-0456">Lyase</keyword>
<dbReference type="InterPro" id="IPR004360">
    <property type="entry name" value="Glyas_Fos-R_dOase_dom"/>
</dbReference>
<sequence>MTVRTTYANGEPCWADLQTPDVPAAKDFYGRIFGWTYQDFPTPDGRNYAQAFAHGHLVATIAPQSPLQLQAGTAAKWNVYFAAKDAPDLLEESQHAGGTAQFGPEQVGDTGVLGFLSPPGGGTTGIWQAGTHFGSHLFNEPGALAWAELITPEPQAAVGFFQQLFGHEVTEYPQDDGGSYSTLLIGGNEVAGVVPADPGDEADWQIYFGVAEVGAAAAAARAAGGQVLVEPDEPAAEGSLATIEDPQGGVLNLIQVSA</sequence>
<dbReference type="PANTHER" id="PTHR33993">
    <property type="entry name" value="GLYOXALASE-RELATED"/>
    <property type="match status" value="1"/>
</dbReference>
<protein>
    <submittedName>
        <fullName evidence="2">Enzyme related to lactoylglutathione lyase</fullName>
    </submittedName>
</protein>
<dbReference type="EMBL" id="JAUSRE010000002">
    <property type="protein sequence ID" value="MDP9886919.1"/>
    <property type="molecule type" value="Genomic_DNA"/>
</dbReference>